<gene>
    <name evidence="1" type="ORF">PsAD2_03039</name>
</gene>
<name>A0A165XHF3_9HYPH</name>
<dbReference type="Proteomes" id="UP000076577">
    <property type="component" value="Unassembled WGS sequence"/>
</dbReference>
<dbReference type="EMBL" id="LMCB01000030">
    <property type="protein sequence ID" value="KZL17702.1"/>
    <property type="molecule type" value="Genomic_DNA"/>
</dbReference>
<dbReference type="PATRIC" id="fig|989403.3.peg.3255"/>
<comment type="caution">
    <text evidence="1">The sequence shown here is derived from an EMBL/GenBank/DDBJ whole genome shotgun (WGS) entry which is preliminary data.</text>
</comment>
<organism evidence="1 2">
    <name type="scientific">Pseudovibrio axinellae</name>
    <dbReference type="NCBI Taxonomy" id="989403"/>
    <lineage>
        <taxon>Bacteria</taxon>
        <taxon>Pseudomonadati</taxon>
        <taxon>Pseudomonadota</taxon>
        <taxon>Alphaproteobacteria</taxon>
        <taxon>Hyphomicrobiales</taxon>
        <taxon>Stappiaceae</taxon>
        <taxon>Pseudovibrio</taxon>
    </lineage>
</organism>
<dbReference type="AlphaFoldDB" id="A0A165XHF3"/>
<reference evidence="1 2" key="1">
    <citation type="journal article" date="2016" name="Front. Microbiol.">
        <title>Comparative Genomic Analysis Reveals a Diverse Repertoire of Genes Involved in Prokaryote-Eukaryote Interactions within the Pseudovibrio Genus.</title>
        <authorList>
            <person name="Romano S."/>
            <person name="Fernandez-Guerra A."/>
            <person name="Reen F.J."/>
            <person name="Glockner F.O."/>
            <person name="Crowley S.P."/>
            <person name="O'Sullivan O."/>
            <person name="Cotter P.D."/>
            <person name="Adams C."/>
            <person name="Dobson A.D."/>
            <person name="O'Gara F."/>
        </authorList>
    </citation>
    <scope>NUCLEOTIDE SEQUENCE [LARGE SCALE GENOMIC DNA]</scope>
    <source>
        <strain evidence="1 2">Ad2</strain>
    </source>
</reference>
<dbReference type="Pfam" id="PF06995">
    <property type="entry name" value="Phage_P2_GpU"/>
    <property type="match status" value="1"/>
</dbReference>
<dbReference type="InterPro" id="IPR009734">
    <property type="entry name" value="Myoviridae_GpU"/>
</dbReference>
<proteinExistence type="predicted"/>
<keyword evidence="2" id="KW-1185">Reference proteome</keyword>
<protein>
    <submittedName>
        <fullName evidence="1">Phage P2 GpU</fullName>
    </submittedName>
</protein>
<evidence type="ECO:0000313" key="1">
    <source>
        <dbReference type="EMBL" id="KZL17702.1"/>
    </source>
</evidence>
<sequence length="147" mass="16244">MPVMMRWGRFIFSVPTYSVEELKRKVEGRVSSVPVVGAVAQVHTLGANPDTITLQSTFYPHHLNRFGLTQLRGIQAAVRSQEPSLLVHGTGSVLGMWVGRLSDETESIWGVHPVPQKFVTSLALTQYIAPEDADRQQAIDSFISISI</sequence>
<accession>A0A165XHF3</accession>
<dbReference type="STRING" id="989403.SAMN05421798_11042"/>
<evidence type="ECO:0000313" key="2">
    <source>
        <dbReference type="Proteomes" id="UP000076577"/>
    </source>
</evidence>
<dbReference type="RefSeq" id="WP_068007541.1">
    <property type="nucleotide sequence ID" value="NZ_FOFM01000010.1"/>
</dbReference>
<dbReference type="OrthoDB" id="1550902at2"/>